<comment type="caution">
    <text evidence="2">The sequence shown here is derived from an EMBL/GenBank/DDBJ whole genome shotgun (WGS) entry which is preliminary data.</text>
</comment>
<feature type="signal peptide" evidence="1">
    <location>
        <begin position="1"/>
        <end position="25"/>
    </location>
</feature>
<sequence length="246" mass="27426">MLTSAPHMAAARLLLLLGLCRCSRAERIFGAGLEGVALLSLDSEVSDLHSSVEENWLRLASLTEKVRLAGHLDAPLSGAAQGGKTETMHDFLSMLNEELSAMQQLAMTIGETWKDSTEMTKSLELSGYVQRLRDFHPKVKSAVLKLEKRYGPSDVRRTEESSTTSEVLQVCANFSAEEIRARARTAVAEVKASKLFKSKAMQVVSDYRERQLQMQDRQQELRNALKSWSKEDWPVKVSDAKLVSDV</sequence>
<dbReference type="Proteomes" id="UP000626109">
    <property type="component" value="Unassembled WGS sequence"/>
</dbReference>
<evidence type="ECO:0000313" key="2">
    <source>
        <dbReference type="EMBL" id="CAE8645497.1"/>
    </source>
</evidence>
<organism evidence="2 3">
    <name type="scientific">Polarella glacialis</name>
    <name type="common">Dinoflagellate</name>
    <dbReference type="NCBI Taxonomy" id="89957"/>
    <lineage>
        <taxon>Eukaryota</taxon>
        <taxon>Sar</taxon>
        <taxon>Alveolata</taxon>
        <taxon>Dinophyceae</taxon>
        <taxon>Suessiales</taxon>
        <taxon>Suessiaceae</taxon>
        <taxon>Polarella</taxon>
    </lineage>
</organism>
<keyword evidence="1" id="KW-0732">Signal</keyword>
<feature type="chain" id="PRO_5032395722" evidence="1">
    <location>
        <begin position="26"/>
        <end position="246"/>
    </location>
</feature>
<proteinExistence type="predicted"/>
<dbReference type="EMBL" id="CAJNNW010003545">
    <property type="protein sequence ID" value="CAE8645497.1"/>
    <property type="molecule type" value="Genomic_DNA"/>
</dbReference>
<evidence type="ECO:0000313" key="3">
    <source>
        <dbReference type="Proteomes" id="UP000626109"/>
    </source>
</evidence>
<reference evidence="2" key="1">
    <citation type="submission" date="2021-02" db="EMBL/GenBank/DDBJ databases">
        <authorList>
            <person name="Dougan E. K."/>
            <person name="Rhodes N."/>
            <person name="Thang M."/>
            <person name="Chan C."/>
        </authorList>
    </citation>
    <scope>NUCLEOTIDE SEQUENCE</scope>
</reference>
<name>A0A813I5Q1_POLGL</name>
<accession>A0A813I5Q1</accession>
<evidence type="ECO:0000256" key="1">
    <source>
        <dbReference type="SAM" id="SignalP"/>
    </source>
</evidence>
<dbReference type="AlphaFoldDB" id="A0A813I5Q1"/>
<protein>
    <submittedName>
        <fullName evidence="2">Uncharacterized protein</fullName>
    </submittedName>
</protein>
<gene>
    <name evidence="2" type="ORF">PGLA2088_LOCUS3956</name>
</gene>